<dbReference type="RefSeq" id="WP_306438037.1">
    <property type="nucleotide sequence ID" value="NZ_FMSV02000365.1"/>
</dbReference>
<organism evidence="1 2">
    <name type="scientific">Candidatus Venteria ishoeyi</name>
    <dbReference type="NCBI Taxonomy" id="1899563"/>
    <lineage>
        <taxon>Bacteria</taxon>
        <taxon>Pseudomonadati</taxon>
        <taxon>Pseudomonadota</taxon>
        <taxon>Gammaproteobacteria</taxon>
        <taxon>Thiotrichales</taxon>
        <taxon>Thiotrichaceae</taxon>
        <taxon>Venteria</taxon>
    </lineage>
</organism>
<dbReference type="AlphaFoldDB" id="A0A1H6F5Y9"/>
<dbReference type="EMBL" id="FMSV02000365">
    <property type="protein sequence ID" value="SEH05587.1"/>
    <property type="molecule type" value="Genomic_DNA"/>
</dbReference>
<dbReference type="Proteomes" id="UP000236724">
    <property type="component" value="Unassembled WGS sequence"/>
</dbReference>
<sequence>MDKHQRVQRYSLTYINPLLFSGDNGRVLGYDDAHNYHHRHYFGQVTAVEFVSFQDTLEKFEQEWRAIAHEYCH</sequence>
<proteinExistence type="predicted"/>
<evidence type="ECO:0000313" key="2">
    <source>
        <dbReference type="Proteomes" id="UP000236724"/>
    </source>
</evidence>
<accession>A0A1H6F5Y9</accession>
<gene>
    <name evidence="1" type="ORF">MBHS_01442</name>
</gene>
<protein>
    <submittedName>
        <fullName evidence="1">Uncharacterized protein</fullName>
    </submittedName>
</protein>
<keyword evidence="2" id="KW-1185">Reference proteome</keyword>
<name>A0A1H6F5Y9_9GAMM</name>
<reference evidence="1 2" key="1">
    <citation type="submission" date="2016-10" db="EMBL/GenBank/DDBJ databases">
        <authorList>
            <person name="de Groot N.N."/>
        </authorList>
    </citation>
    <scope>NUCLEOTIDE SEQUENCE [LARGE SCALE GENOMIC DNA]</scope>
    <source>
        <strain evidence="1">MBHS1</strain>
    </source>
</reference>
<evidence type="ECO:0000313" key="1">
    <source>
        <dbReference type="EMBL" id="SEH05587.1"/>
    </source>
</evidence>